<evidence type="ECO:0000313" key="2">
    <source>
        <dbReference type="EMBL" id="CAB4904490.1"/>
    </source>
</evidence>
<evidence type="ECO:0000256" key="1">
    <source>
        <dbReference type="SAM" id="MobiDB-lite"/>
    </source>
</evidence>
<protein>
    <submittedName>
        <fullName evidence="2">Unannotated protein</fullName>
    </submittedName>
</protein>
<gene>
    <name evidence="2" type="ORF">UFOPK3605_00675</name>
</gene>
<accession>A0A6J7GJ99</accession>
<reference evidence="2" key="1">
    <citation type="submission" date="2020-05" db="EMBL/GenBank/DDBJ databases">
        <authorList>
            <person name="Chiriac C."/>
            <person name="Salcher M."/>
            <person name="Ghai R."/>
            <person name="Kavagutti S V."/>
        </authorList>
    </citation>
    <scope>NUCLEOTIDE SEQUENCE</scope>
</reference>
<name>A0A6J7GJ99_9ZZZZ</name>
<proteinExistence type="predicted"/>
<dbReference type="AlphaFoldDB" id="A0A6J7GJ99"/>
<sequence>MPPFCHQVTELTTGATAAPPSLLNITDLPKNAPMLAPCSAALTRSIHSTAAQHEAMNEAATAVIAISAPRLGRRLPKNRTSTNESAGKAGIIQTEFSITSALQLFDLVEVGTAEISVDQQDDGQPHAHFGRGDRNDE</sequence>
<dbReference type="EMBL" id="CAFBMM010000024">
    <property type="protein sequence ID" value="CAB4904490.1"/>
    <property type="molecule type" value="Genomic_DNA"/>
</dbReference>
<feature type="region of interest" description="Disordered" evidence="1">
    <location>
        <begin position="116"/>
        <end position="137"/>
    </location>
</feature>
<organism evidence="2">
    <name type="scientific">freshwater metagenome</name>
    <dbReference type="NCBI Taxonomy" id="449393"/>
    <lineage>
        <taxon>unclassified sequences</taxon>
        <taxon>metagenomes</taxon>
        <taxon>ecological metagenomes</taxon>
    </lineage>
</organism>